<reference evidence="1 2" key="1">
    <citation type="submission" date="2017-05" db="EMBL/GenBank/DDBJ databases">
        <title>Vagococcus spp. assemblies.</title>
        <authorList>
            <person name="Gulvik C.A."/>
        </authorList>
    </citation>
    <scope>NUCLEOTIDE SEQUENCE [LARGE SCALE GENOMIC DNA]</scope>
    <source>
        <strain evidence="1 2">DSM 24756</strain>
    </source>
</reference>
<comment type="caution">
    <text evidence="1">The sequence shown here is derived from an EMBL/GenBank/DDBJ whole genome shotgun (WGS) entry which is preliminary data.</text>
</comment>
<dbReference type="AlphaFoldDB" id="A0A430AKA8"/>
<dbReference type="Proteomes" id="UP000288669">
    <property type="component" value="Unassembled WGS sequence"/>
</dbReference>
<proteinExistence type="predicted"/>
<organism evidence="1 2">
    <name type="scientific">Vagococcus entomophilus</name>
    <dbReference type="NCBI Taxonomy" id="1160095"/>
    <lineage>
        <taxon>Bacteria</taxon>
        <taxon>Bacillati</taxon>
        <taxon>Bacillota</taxon>
        <taxon>Bacilli</taxon>
        <taxon>Lactobacillales</taxon>
        <taxon>Enterococcaceae</taxon>
        <taxon>Vagococcus</taxon>
    </lineage>
</organism>
<keyword evidence="2" id="KW-1185">Reference proteome</keyword>
<evidence type="ECO:0000313" key="2">
    <source>
        <dbReference type="Proteomes" id="UP000288669"/>
    </source>
</evidence>
<name>A0A430AKA8_9ENTE</name>
<evidence type="ECO:0000313" key="1">
    <source>
        <dbReference type="EMBL" id="RSU08552.1"/>
    </source>
</evidence>
<accession>A0A430AKA8</accession>
<dbReference type="OrthoDB" id="2003057at2"/>
<gene>
    <name evidence="1" type="ORF">CBF30_04795</name>
</gene>
<dbReference type="RefSeq" id="WP_126823250.1">
    <property type="nucleotide sequence ID" value="NZ_JBHLWU010000001.1"/>
</dbReference>
<dbReference type="EMBL" id="NGJZ01000001">
    <property type="protein sequence ID" value="RSU08552.1"/>
    <property type="molecule type" value="Genomic_DNA"/>
</dbReference>
<protein>
    <submittedName>
        <fullName evidence="1">Uncharacterized protein</fullName>
    </submittedName>
</protein>
<sequence length="99" mass="11525">METELEIKIVVQQLLPLLIKYDNGKINYQIQKLKDINEIIDSDMNSSEKKEILKDMSKNIYPPQGGLTDFYVWDNDNSKRIEINQAISALNGKLWNLIK</sequence>